<accession>A0A858U456</accession>
<reference evidence="1 2" key="1">
    <citation type="submission" date="2020-04" db="EMBL/GenBank/DDBJ databases">
        <title>Novel Mycoplasma species detected in Phocoena phocoena (harbor porpoise) from the USA.</title>
        <authorList>
            <person name="Volokhov D.V."/>
        </authorList>
    </citation>
    <scope>NUCLEOTIDE SEQUENCE [LARGE SCALE GENOMIC DNA]</scope>
    <source>
        <strain evidence="1 2">Phocoena C-264-GEN</strain>
    </source>
</reference>
<keyword evidence="2" id="KW-1185">Reference proteome</keyword>
<organism evidence="1 2">
    <name type="scientific">Mycoplasma phocoenae</name>
    <dbReference type="NCBI Taxonomy" id="754517"/>
    <lineage>
        <taxon>Bacteria</taxon>
        <taxon>Bacillati</taxon>
        <taxon>Mycoplasmatota</taxon>
        <taxon>Mollicutes</taxon>
        <taxon>Mycoplasmataceae</taxon>
        <taxon>Mycoplasma</taxon>
    </lineage>
</organism>
<evidence type="ECO:0000313" key="1">
    <source>
        <dbReference type="EMBL" id="QJG67222.1"/>
    </source>
</evidence>
<protein>
    <submittedName>
        <fullName evidence="1">Uncharacterized protein</fullName>
    </submittedName>
</protein>
<sequence>MINFKKEFVDGTPDGTVGKEFHGQIPLITHVDPDHNNNTKYNWTSIRLTYRSFIEMFSVNKFV</sequence>
<dbReference type="AlphaFoldDB" id="A0A858U456"/>
<name>A0A858U456_9MOLU</name>
<dbReference type="RefSeq" id="WP_169605271.1">
    <property type="nucleotide sequence ID" value="NZ_CP051481.1"/>
</dbReference>
<evidence type="ECO:0000313" key="2">
    <source>
        <dbReference type="Proteomes" id="UP000501060"/>
    </source>
</evidence>
<gene>
    <name evidence="1" type="ORF">HGG69_02820</name>
</gene>
<dbReference type="KEGG" id="mphe:HGG69_02820"/>
<proteinExistence type="predicted"/>
<dbReference type="EMBL" id="CP051481">
    <property type="protein sequence ID" value="QJG67222.1"/>
    <property type="molecule type" value="Genomic_DNA"/>
</dbReference>
<dbReference type="Proteomes" id="UP000501060">
    <property type="component" value="Chromosome"/>
</dbReference>